<dbReference type="EMBL" id="JADIMT010000033">
    <property type="protein sequence ID" value="MBO8435775.1"/>
    <property type="molecule type" value="Genomic_DNA"/>
</dbReference>
<gene>
    <name evidence="7" type="ORF">IAA97_02190</name>
</gene>
<dbReference type="PANTHER" id="PTHR32071">
    <property type="entry name" value="TRANSCRIPTIONAL REGULATORY PROTEIN"/>
    <property type="match status" value="1"/>
</dbReference>
<dbReference type="InterPro" id="IPR025943">
    <property type="entry name" value="Sigma_54_int_dom_ATP-bd_2"/>
</dbReference>
<evidence type="ECO:0000256" key="5">
    <source>
        <dbReference type="ARBA" id="ARBA00023163"/>
    </source>
</evidence>
<evidence type="ECO:0000256" key="1">
    <source>
        <dbReference type="ARBA" id="ARBA00022741"/>
    </source>
</evidence>
<keyword evidence="4" id="KW-0238">DNA-binding</keyword>
<dbReference type="Pfam" id="PF00158">
    <property type="entry name" value="Sigma54_activat"/>
    <property type="match status" value="1"/>
</dbReference>
<keyword evidence="5" id="KW-0804">Transcription</keyword>
<dbReference type="InterPro" id="IPR027417">
    <property type="entry name" value="P-loop_NTPase"/>
</dbReference>
<dbReference type="FunFam" id="3.40.50.300:FF:000006">
    <property type="entry name" value="DNA-binding transcriptional regulator NtrC"/>
    <property type="match status" value="1"/>
</dbReference>
<evidence type="ECO:0000256" key="2">
    <source>
        <dbReference type="ARBA" id="ARBA00022840"/>
    </source>
</evidence>
<evidence type="ECO:0000313" key="7">
    <source>
        <dbReference type="EMBL" id="MBO8435775.1"/>
    </source>
</evidence>
<dbReference type="Gene3D" id="1.10.8.60">
    <property type="match status" value="1"/>
</dbReference>
<proteinExistence type="predicted"/>
<keyword evidence="2" id="KW-0067">ATP-binding</keyword>
<dbReference type="GO" id="GO:0043565">
    <property type="term" value="F:sequence-specific DNA binding"/>
    <property type="evidence" value="ECO:0007669"/>
    <property type="project" value="InterPro"/>
</dbReference>
<dbReference type="InterPro" id="IPR003593">
    <property type="entry name" value="AAA+_ATPase"/>
</dbReference>
<feature type="domain" description="Sigma-54 factor interaction" evidence="6">
    <location>
        <begin position="9"/>
        <end position="239"/>
    </location>
</feature>
<sequence>MGRENIREGIGESEVYLDFIEAVSRASKVDRPVILVGERGSGKELAARRLHYLSSRWQGPLVTVNLASLPESLIETELFGYESGAFTGAKGTRKGRFEEAEGGTLFLDEIGLVPLSVQEKILRTVEYGTFERVGSSETRHTDVRIVSATNADLKQLAKEGKFKEDLLDRLSFEVLFVPPLRERGDDIMLLANHFAARMATECSLPELPYFSQEAEKKLRSYQWPGNIRELKNTVERAVYRSAKQEIDEIIFDPFVNPFPCPERDDENLFSSYSLSDYPCIHDDVDILFFRKALLESGGNQKRAAEKLDITYDQFRGVYRKLRERITQDPQAE</sequence>
<keyword evidence="3" id="KW-0805">Transcription regulation</keyword>
<organism evidence="7 8">
    <name type="scientific">Candidatus Ornithospirochaeta stercoripullorum</name>
    <dbReference type="NCBI Taxonomy" id="2840899"/>
    <lineage>
        <taxon>Bacteria</taxon>
        <taxon>Pseudomonadati</taxon>
        <taxon>Spirochaetota</taxon>
        <taxon>Spirochaetia</taxon>
        <taxon>Spirochaetales</taxon>
        <taxon>Spirochaetaceae</taxon>
        <taxon>Spirochaetaceae incertae sedis</taxon>
        <taxon>Candidatus Ornithospirochaeta</taxon>
    </lineage>
</organism>
<dbReference type="GO" id="GO:0005524">
    <property type="term" value="F:ATP binding"/>
    <property type="evidence" value="ECO:0007669"/>
    <property type="project" value="UniProtKB-KW"/>
</dbReference>
<dbReference type="SUPFAM" id="SSF46689">
    <property type="entry name" value="Homeodomain-like"/>
    <property type="match status" value="1"/>
</dbReference>
<dbReference type="AlphaFoldDB" id="A0A9D9E0T8"/>
<dbReference type="InterPro" id="IPR002078">
    <property type="entry name" value="Sigma_54_int"/>
</dbReference>
<dbReference type="InterPro" id="IPR002197">
    <property type="entry name" value="HTH_Fis"/>
</dbReference>
<dbReference type="PANTHER" id="PTHR32071:SF38">
    <property type="entry name" value="PSP OPERON TRANSCRIPTIONAL ACTIVATOR"/>
    <property type="match status" value="1"/>
</dbReference>
<dbReference type="Pfam" id="PF25601">
    <property type="entry name" value="AAA_lid_14"/>
    <property type="match status" value="1"/>
</dbReference>
<dbReference type="PROSITE" id="PS00676">
    <property type="entry name" value="SIGMA54_INTERACT_2"/>
    <property type="match status" value="1"/>
</dbReference>
<reference evidence="7" key="2">
    <citation type="journal article" date="2021" name="PeerJ">
        <title>Extensive microbial diversity within the chicken gut microbiome revealed by metagenomics and culture.</title>
        <authorList>
            <person name="Gilroy R."/>
            <person name="Ravi A."/>
            <person name="Getino M."/>
            <person name="Pursley I."/>
            <person name="Horton D.L."/>
            <person name="Alikhan N.F."/>
            <person name="Baker D."/>
            <person name="Gharbi K."/>
            <person name="Hall N."/>
            <person name="Watson M."/>
            <person name="Adriaenssens E.M."/>
            <person name="Foster-Nyarko E."/>
            <person name="Jarju S."/>
            <person name="Secka A."/>
            <person name="Antonio M."/>
            <person name="Oren A."/>
            <person name="Chaudhuri R.R."/>
            <person name="La Ragione R."/>
            <person name="Hildebrand F."/>
            <person name="Pallen M.J."/>
        </authorList>
    </citation>
    <scope>NUCLEOTIDE SEQUENCE</scope>
    <source>
        <strain evidence="7">7293</strain>
    </source>
</reference>
<comment type="caution">
    <text evidence="7">The sequence shown here is derived from an EMBL/GenBank/DDBJ whole genome shotgun (WGS) entry which is preliminary data.</text>
</comment>
<dbReference type="PROSITE" id="PS50045">
    <property type="entry name" value="SIGMA54_INTERACT_4"/>
    <property type="match status" value="1"/>
</dbReference>
<dbReference type="Proteomes" id="UP000823615">
    <property type="component" value="Unassembled WGS sequence"/>
</dbReference>
<evidence type="ECO:0000259" key="6">
    <source>
        <dbReference type="PROSITE" id="PS50045"/>
    </source>
</evidence>
<evidence type="ECO:0000313" key="8">
    <source>
        <dbReference type="Proteomes" id="UP000823615"/>
    </source>
</evidence>
<name>A0A9D9E0T8_9SPIO</name>
<dbReference type="InterPro" id="IPR058031">
    <property type="entry name" value="AAA_lid_NorR"/>
</dbReference>
<reference evidence="7" key="1">
    <citation type="submission" date="2020-10" db="EMBL/GenBank/DDBJ databases">
        <authorList>
            <person name="Gilroy R."/>
        </authorList>
    </citation>
    <scope>NUCLEOTIDE SEQUENCE</scope>
    <source>
        <strain evidence="7">7293</strain>
    </source>
</reference>
<accession>A0A9D9E0T8</accession>
<dbReference type="CDD" id="cd00009">
    <property type="entry name" value="AAA"/>
    <property type="match status" value="1"/>
</dbReference>
<dbReference type="InterPro" id="IPR025944">
    <property type="entry name" value="Sigma_54_int_dom_CS"/>
</dbReference>
<dbReference type="PROSITE" id="PS00688">
    <property type="entry name" value="SIGMA54_INTERACT_3"/>
    <property type="match status" value="1"/>
</dbReference>
<evidence type="ECO:0000256" key="3">
    <source>
        <dbReference type="ARBA" id="ARBA00023015"/>
    </source>
</evidence>
<dbReference type="GO" id="GO:0006355">
    <property type="term" value="P:regulation of DNA-templated transcription"/>
    <property type="evidence" value="ECO:0007669"/>
    <property type="project" value="InterPro"/>
</dbReference>
<keyword evidence="1" id="KW-0547">Nucleotide-binding</keyword>
<dbReference type="InterPro" id="IPR009057">
    <property type="entry name" value="Homeodomain-like_sf"/>
</dbReference>
<evidence type="ECO:0000256" key="4">
    <source>
        <dbReference type="ARBA" id="ARBA00023125"/>
    </source>
</evidence>
<protein>
    <submittedName>
        <fullName evidence="7">Sigma 54-interacting transcriptional regulator</fullName>
    </submittedName>
</protein>
<dbReference type="Pfam" id="PF02954">
    <property type="entry name" value="HTH_8"/>
    <property type="match status" value="1"/>
</dbReference>
<dbReference type="Gene3D" id="3.40.50.300">
    <property type="entry name" value="P-loop containing nucleotide triphosphate hydrolases"/>
    <property type="match status" value="1"/>
</dbReference>
<dbReference type="SUPFAM" id="SSF52540">
    <property type="entry name" value="P-loop containing nucleoside triphosphate hydrolases"/>
    <property type="match status" value="1"/>
</dbReference>
<dbReference type="SMART" id="SM00382">
    <property type="entry name" value="AAA"/>
    <property type="match status" value="1"/>
</dbReference>